<dbReference type="Proteomes" id="UP000683360">
    <property type="component" value="Unassembled WGS sequence"/>
</dbReference>
<dbReference type="InterPro" id="IPR006201">
    <property type="entry name" value="Neur_channel"/>
</dbReference>
<feature type="transmembrane region" description="Helical" evidence="5">
    <location>
        <begin position="1135"/>
        <end position="1157"/>
    </location>
</feature>
<feature type="transmembrane region" description="Helical" evidence="5">
    <location>
        <begin position="1289"/>
        <end position="1310"/>
    </location>
</feature>
<dbReference type="Gene3D" id="3.30.70.1820">
    <property type="entry name" value="L1 transposable element, RRM domain"/>
    <property type="match status" value="1"/>
</dbReference>
<dbReference type="SUPFAM" id="SSF56219">
    <property type="entry name" value="DNase I-like"/>
    <property type="match status" value="1"/>
</dbReference>
<feature type="compositionally biased region" description="Polar residues" evidence="6">
    <location>
        <begin position="320"/>
        <end position="330"/>
    </location>
</feature>
<dbReference type="InterPro" id="IPR036691">
    <property type="entry name" value="Endo/exonu/phosph_ase_sf"/>
</dbReference>
<evidence type="ECO:0000256" key="1">
    <source>
        <dbReference type="ARBA" id="ARBA00004141"/>
    </source>
</evidence>
<evidence type="ECO:0000256" key="3">
    <source>
        <dbReference type="ARBA" id="ARBA00022989"/>
    </source>
</evidence>
<comment type="subcellular location">
    <subcellularLocation>
        <location evidence="1">Membrane</location>
        <topology evidence="1">Multi-pass membrane protein</topology>
    </subcellularLocation>
</comment>
<dbReference type="PRINTS" id="PR00252">
    <property type="entry name" value="NRIONCHANNEL"/>
</dbReference>
<evidence type="ECO:0000259" key="8">
    <source>
        <dbReference type="Pfam" id="PF02932"/>
    </source>
</evidence>
<comment type="similarity">
    <text evidence="5">Belongs to the ligand-gated ion channel (TC 1.A.9) family.</text>
</comment>
<keyword evidence="4 5" id="KW-0472">Membrane</keyword>
<dbReference type="SUPFAM" id="SSF63712">
    <property type="entry name" value="Nicotinic receptor ligand binding domain-like"/>
    <property type="match status" value="1"/>
</dbReference>
<sequence>MQNPSNNFEFSYDAKEKVDILNRYFCSIASLDDENKKLPEFDDRDDMIGLSRMFADDTSIGHTAPDETTLQSMINIDLQNINSWANDWLVKFNPNKTNIMLFSNKNSKNNLIFHFGAVQICKLDSEICGIKTELKAQTSNIVSLDKGLGGLHSKLQEIETQNITLTDENYKLQEKIIDQQKRSMRDNLIFKGIYDDHNPTENTEETVKDFIKRELGLESKDINFHVVHRLRPRQDRGPRNILAKFERRKDRNRVLEAAKKELKQKPQYYVHEQFPVEIIERRRELIPILKDAREKGHEAVLVEDKLFINKRRFDPRQCVPQINPQHQQGPRQPPTDHGPQQPPSDQHIPMSSKLKFTEFSNIFQTYDVLVFVETKLDDLDIIDLPDGFSYVTKNRKGATKKSGGIVIIYKNILKQFISFIESESQYVQWFKFQKCLLNCEKDVLFGAVYIPPENSKYANTDAFEEIEIELLTFADKFDSYVSLIGDFNAKTGTRDDFIVPDESLIGIFELESDDEILSYMLDYEQLKLQNIPLSRMSECHCNINNYGHKLLDMCKKLNVYIANSRLGSDIGIGRTTCKDISVIDYLLLSSKLFSIVDEFEILDFVPLFSDVHNAIHIVFKSVLPHDQITHDTSQNSTSIKWNDNNRNEFVNTFHNSQDQLTNIMNDLENIHTRDTCTQQDIDNITGEINELFQNTAKATLSKPHYKSRKKPNSKPWYTNKCLTSRKKIHKARKRYNIHKNEVTRKQLLETSKSYKMVTNQAYKNYQFDFEQKLRNTSKKQGKEFWKILNKFVKNKDEKSEISVETLHDYFKSMNENNVHDEIDIDIDVNNLPPDIEELLNSPITVEEIKSLSTADENTSTNSCMTTETSTDAKTSTYTTDVKTSTYLTSTAPMTTTRMNSNNSVNLEDNETEDQASFNYRGMDAGYTNLSLDIGDSYESSVIPYCEGSDKVTVTIDMVIRQLINLDEPEQILVLSAWMRWGWFDCNLVWNVTDYNGTNKIILPIESVWMPDITLYESVAEEFFGLLDYRAIIHSDGTVKYTFPTKLETFCQLDVSRFPFDSQICTLTFGSWVHNGFEIDVTSLVGKVDLSQTKENAEWTITKGEIVRHEVIYGCCPEPYPDVTVYVYMKRKPTGYVINIIIPSMLVTSIAILGFILPVDSGEKIGLQLTVMLTISVFQMLVAEKLPPSADVEPLISTFLKFTLVLSGGSTLMQVLVLNVYYKGHNKMPKTIKYYILQPLSVLTLVPIPGMKNHICKSKPDTQLVKLFHGMTGRKSPSDDITMEPNDPDLWMYLSVILDRLGFGLFVLVLISGTAHIFVRMNTE</sequence>
<organism evidence="9 10">
    <name type="scientific">Mytilus edulis</name>
    <name type="common">Blue mussel</name>
    <dbReference type="NCBI Taxonomy" id="6550"/>
    <lineage>
        <taxon>Eukaryota</taxon>
        <taxon>Metazoa</taxon>
        <taxon>Spiralia</taxon>
        <taxon>Lophotrochozoa</taxon>
        <taxon>Mollusca</taxon>
        <taxon>Bivalvia</taxon>
        <taxon>Autobranchia</taxon>
        <taxon>Pteriomorphia</taxon>
        <taxon>Mytilida</taxon>
        <taxon>Mytiloidea</taxon>
        <taxon>Mytilidae</taxon>
        <taxon>Mytilinae</taxon>
        <taxon>Mytilus</taxon>
    </lineage>
</organism>
<dbReference type="InterPro" id="IPR036734">
    <property type="entry name" value="Neur_chan_lig-bd_sf"/>
</dbReference>
<evidence type="ECO:0000256" key="6">
    <source>
        <dbReference type="SAM" id="MobiDB-lite"/>
    </source>
</evidence>
<dbReference type="Gene3D" id="1.20.58.390">
    <property type="entry name" value="Neurotransmitter-gated ion-channel transmembrane domain"/>
    <property type="match status" value="1"/>
</dbReference>
<dbReference type="Pfam" id="PF02931">
    <property type="entry name" value="Neur_chan_LBD"/>
    <property type="match status" value="1"/>
</dbReference>
<proteinExistence type="inferred from homology"/>
<dbReference type="GO" id="GO:0004888">
    <property type="term" value="F:transmembrane signaling receptor activity"/>
    <property type="evidence" value="ECO:0007669"/>
    <property type="project" value="InterPro"/>
</dbReference>
<feature type="transmembrane region" description="Helical" evidence="5">
    <location>
        <begin position="1233"/>
        <end position="1250"/>
    </location>
</feature>
<feature type="transmembrane region" description="Helical" evidence="5">
    <location>
        <begin position="1201"/>
        <end position="1221"/>
    </location>
</feature>
<evidence type="ECO:0000259" key="7">
    <source>
        <dbReference type="Pfam" id="PF02931"/>
    </source>
</evidence>
<keyword evidence="5" id="KW-0407">Ion channel</keyword>
<dbReference type="InterPro" id="IPR018000">
    <property type="entry name" value="Neurotransmitter_ion_chnl_CS"/>
</dbReference>
<keyword evidence="3 5" id="KW-1133">Transmembrane helix</keyword>
<dbReference type="InterPro" id="IPR006029">
    <property type="entry name" value="Neurotrans-gated_channel_TM"/>
</dbReference>
<feature type="domain" description="Neurotransmitter-gated ion-channel transmembrane" evidence="8">
    <location>
        <begin position="1139"/>
        <end position="1251"/>
    </location>
</feature>
<keyword evidence="5" id="KW-0813">Transport</keyword>
<evidence type="ECO:0000313" key="10">
    <source>
        <dbReference type="Proteomes" id="UP000683360"/>
    </source>
</evidence>
<dbReference type="EMBL" id="CAJPWZ010001428">
    <property type="protein sequence ID" value="CAG2214911.1"/>
    <property type="molecule type" value="Genomic_DNA"/>
</dbReference>
<dbReference type="SUPFAM" id="SSF90112">
    <property type="entry name" value="Neurotransmitter-gated ion-channel transmembrane pore"/>
    <property type="match status" value="1"/>
</dbReference>
<dbReference type="GO" id="GO:0005230">
    <property type="term" value="F:extracellular ligand-gated monoatomic ion channel activity"/>
    <property type="evidence" value="ECO:0007669"/>
    <property type="project" value="InterPro"/>
</dbReference>
<keyword evidence="10" id="KW-1185">Reference proteome</keyword>
<dbReference type="OrthoDB" id="6127630at2759"/>
<dbReference type="InterPro" id="IPR036719">
    <property type="entry name" value="Neuro-gated_channel_TM_sf"/>
</dbReference>
<feature type="domain" description="Neurotransmitter-gated ion-channel ligand-binding" evidence="7">
    <location>
        <begin position="930"/>
        <end position="1132"/>
    </location>
</feature>
<keyword evidence="5" id="KW-0406">Ion transport</keyword>
<dbReference type="Gene3D" id="2.70.170.10">
    <property type="entry name" value="Neurotransmitter-gated ion-channel ligand-binding domain"/>
    <property type="match status" value="1"/>
</dbReference>
<dbReference type="FunFam" id="2.70.170.10:FF:000030">
    <property type="entry name" value="AcetylCholine Receptor"/>
    <property type="match status" value="1"/>
</dbReference>
<dbReference type="PROSITE" id="PS00236">
    <property type="entry name" value="NEUROTR_ION_CHANNEL"/>
    <property type="match status" value="1"/>
</dbReference>
<feature type="region of interest" description="Disordered" evidence="6">
    <location>
        <begin position="320"/>
        <end position="349"/>
    </location>
</feature>
<dbReference type="InterPro" id="IPR006202">
    <property type="entry name" value="Neur_chan_lig-bd"/>
</dbReference>
<protein>
    <submittedName>
        <fullName evidence="9">CHRNA10</fullName>
    </submittedName>
</protein>
<evidence type="ECO:0000256" key="5">
    <source>
        <dbReference type="RuleBase" id="RU000687"/>
    </source>
</evidence>
<name>A0A8S3RZ78_MYTED</name>
<accession>A0A8S3RZ78</accession>
<dbReference type="GO" id="GO:0016020">
    <property type="term" value="C:membrane"/>
    <property type="evidence" value="ECO:0007669"/>
    <property type="project" value="UniProtKB-SubCell"/>
</dbReference>
<dbReference type="CDD" id="cd19051">
    <property type="entry name" value="LGIC_TM_cation"/>
    <property type="match status" value="1"/>
</dbReference>
<gene>
    <name evidence="9" type="ORF">MEDL_28707</name>
</gene>
<dbReference type="Gene3D" id="3.60.10.10">
    <property type="entry name" value="Endonuclease/exonuclease/phosphatase"/>
    <property type="match status" value="1"/>
</dbReference>
<feature type="transmembrane region" description="Helical" evidence="5">
    <location>
        <begin position="1164"/>
        <end position="1181"/>
    </location>
</feature>
<dbReference type="PANTHER" id="PTHR18945">
    <property type="entry name" value="NEUROTRANSMITTER GATED ION CHANNEL"/>
    <property type="match status" value="1"/>
</dbReference>
<comment type="caution">
    <text evidence="9">The sequence shown here is derived from an EMBL/GenBank/DDBJ whole genome shotgun (WGS) entry which is preliminary data.</text>
</comment>
<dbReference type="Pfam" id="PF02932">
    <property type="entry name" value="Neur_chan_memb"/>
    <property type="match status" value="1"/>
</dbReference>
<dbReference type="InterPro" id="IPR038050">
    <property type="entry name" value="Neuro_actylchol_rec"/>
</dbReference>
<evidence type="ECO:0000256" key="4">
    <source>
        <dbReference type="ARBA" id="ARBA00023136"/>
    </source>
</evidence>
<keyword evidence="2 5" id="KW-0812">Transmembrane</keyword>
<dbReference type="CDD" id="cd18997">
    <property type="entry name" value="LGIC_ECD_nAChR"/>
    <property type="match status" value="1"/>
</dbReference>
<reference evidence="9" key="1">
    <citation type="submission" date="2021-03" db="EMBL/GenBank/DDBJ databases">
        <authorList>
            <person name="Bekaert M."/>
        </authorList>
    </citation>
    <scope>NUCLEOTIDE SEQUENCE</scope>
</reference>
<evidence type="ECO:0000256" key="2">
    <source>
        <dbReference type="ARBA" id="ARBA00022692"/>
    </source>
</evidence>
<evidence type="ECO:0000313" key="9">
    <source>
        <dbReference type="EMBL" id="CAG2214911.1"/>
    </source>
</evidence>